<evidence type="ECO:0000313" key="1">
    <source>
        <dbReference type="EMBL" id="CEO90800.1"/>
    </source>
</evidence>
<dbReference type="KEGG" id="vg:23301231"/>
<accession>A0A0B7ML88</accession>
<reference evidence="1 2" key="1">
    <citation type="submission" date="2012-08" db="EMBL/GenBank/DDBJ databases">
        <title>Selection and characterization of a candidate therapeutic bacteriophage that lyses the German Escherichia coli O104:H4 outbreak strain.</title>
        <authorList>
            <person name="Merabishvilli M."/>
            <person name="De Vos D."/>
            <person name="Verbeken G."/>
            <person name="Kropinski A."/>
            <person name="Vandenheuvel D."/>
            <person name="Lavigne R."/>
            <person name="Wattiau P."/>
            <person name="Mast J."/>
            <person name="Ragimbeau C."/>
            <person name="Mossong J."/>
            <person name="Scheres J."/>
            <person name="Chanishvili N."/>
            <person name="Vaneechoutte M."/>
            <person name="Pirnay J.P."/>
        </authorList>
    </citation>
    <scope>NUCLEOTIDE SEQUENCE [LARGE SCALE GENOMIC DNA]</scope>
</reference>
<proteinExistence type="predicted"/>
<name>A0A0B7ML88_9CAUD</name>
<keyword evidence="2" id="KW-1185">Reference proteome</keyword>
<dbReference type="RefSeq" id="YP_009118880.1">
    <property type="nucleotide sequence ID" value="NC_025425.1"/>
</dbReference>
<organism evidence="1 2">
    <name type="scientific">Enterobacteria phage GEC-3S</name>
    <dbReference type="NCBI Taxonomy" id="1222338"/>
    <lineage>
        <taxon>Viruses</taxon>
        <taxon>Duplodnaviria</taxon>
        <taxon>Heunggongvirae</taxon>
        <taxon>Uroviricota</taxon>
        <taxon>Caudoviricetes</taxon>
        <taxon>Pantevenvirales</taxon>
        <taxon>Straboviridae</taxon>
        <taxon>Krischvirus</taxon>
        <taxon>Krischvirus gec3s</taxon>
    </lineage>
</organism>
<dbReference type="Proteomes" id="UP000203896">
    <property type="component" value="Segment"/>
</dbReference>
<gene>
    <name evidence="1" type="ORF">BN201_0197</name>
</gene>
<sequence length="55" mass="6213">MFETKAACEAYIIETYGEDYLKFDIVVAQKIVGMVAKYLGVKEGYYPSNAPEINK</sequence>
<dbReference type="GeneID" id="23301231"/>
<evidence type="ECO:0000313" key="2">
    <source>
        <dbReference type="Proteomes" id="UP000203896"/>
    </source>
</evidence>
<dbReference type="EMBL" id="HE978309">
    <property type="protein sequence ID" value="CEO90800.1"/>
    <property type="molecule type" value="Genomic_DNA"/>
</dbReference>
<protein>
    <submittedName>
        <fullName evidence="1">Uncharacterized protein</fullName>
    </submittedName>
</protein>